<keyword evidence="3" id="KW-1185">Reference proteome</keyword>
<feature type="region of interest" description="Disordered" evidence="1">
    <location>
        <begin position="1"/>
        <end position="88"/>
    </location>
</feature>
<evidence type="ECO:0000313" key="2">
    <source>
        <dbReference type="EMBL" id="TGO55361.1"/>
    </source>
</evidence>
<protein>
    <submittedName>
        <fullName evidence="2">Uncharacterized protein</fullName>
    </submittedName>
</protein>
<dbReference type="OrthoDB" id="10560088at2759"/>
<evidence type="ECO:0000256" key="1">
    <source>
        <dbReference type="SAM" id="MobiDB-lite"/>
    </source>
</evidence>
<feature type="compositionally biased region" description="Low complexity" evidence="1">
    <location>
        <begin position="27"/>
        <end position="82"/>
    </location>
</feature>
<dbReference type="AlphaFoldDB" id="A0A4Z1I1K9"/>
<evidence type="ECO:0000313" key="3">
    <source>
        <dbReference type="Proteomes" id="UP000297527"/>
    </source>
</evidence>
<dbReference type="EMBL" id="PQXN01000093">
    <property type="protein sequence ID" value="TGO55361.1"/>
    <property type="molecule type" value="Genomic_DNA"/>
</dbReference>
<dbReference type="Proteomes" id="UP000297527">
    <property type="component" value="Unassembled WGS sequence"/>
</dbReference>
<sequence>MESSSRNARDIVFSHGQEMKYMDENTLKQSSQDTTSTSTPNTNPTSSSSPPKLLKSSTSKSITSQAPIYPSNPFSNFPFSSNRSGTAPKISITTTIDSMISDHQNRNVGLSLMTRDLVASPVQDFILGSPLEGFM</sequence>
<gene>
    <name evidence="2" type="ORF">BCON_0093g00340</name>
</gene>
<feature type="compositionally biased region" description="Basic and acidic residues" evidence="1">
    <location>
        <begin position="17"/>
        <end position="26"/>
    </location>
</feature>
<name>A0A4Z1I1K9_9HELO</name>
<comment type="caution">
    <text evidence="2">The sequence shown here is derived from an EMBL/GenBank/DDBJ whole genome shotgun (WGS) entry which is preliminary data.</text>
</comment>
<reference evidence="2 3" key="1">
    <citation type="submission" date="2017-12" db="EMBL/GenBank/DDBJ databases">
        <title>Comparative genomics of Botrytis spp.</title>
        <authorList>
            <person name="Valero-Jimenez C.A."/>
            <person name="Tapia P."/>
            <person name="Veloso J."/>
            <person name="Silva-Moreno E."/>
            <person name="Staats M."/>
            <person name="Valdes J.H."/>
            <person name="Van Kan J.A.L."/>
        </authorList>
    </citation>
    <scope>NUCLEOTIDE SEQUENCE [LARGE SCALE GENOMIC DNA]</scope>
    <source>
        <strain evidence="2 3">MUCL11595</strain>
    </source>
</reference>
<proteinExistence type="predicted"/>
<accession>A0A4Z1I1K9</accession>
<organism evidence="2 3">
    <name type="scientific">Botryotinia convoluta</name>
    <dbReference type="NCBI Taxonomy" id="54673"/>
    <lineage>
        <taxon>Eukaryota</taxon>
        <taxon>Fungi</taxon>
        <taxon>Dikarya</taxon>
        <taxon>Ascomycota</taxon>
        <taxon>Pezizomycotina</taxon>
        <taxon>Leotiomycetes</taxon>
        <taxon>Helotiales</taxon>
        <taxon>Sclerotiniaceae</taxon>
        <taxon>Botryotinia</taxon>
    </lineage>
</organism>